<name>Q23D96_TETTS</name>
<comment type="subcellular location">
    <subcellularLocation>
        <location evidence="1">Nucleus</location>
    </subcellularLocation>
</comment>
<dbReference type="KEGG" id="tet:TTHERM_00048940"/>
<dbReference type="InterPro" id="IPR011989">
    <property type="entry name" value="ARM-like"/>
</dbReference>
<dbReference type="Pfam" id="PF08767">
    <property type="entry name" value="CRM1_C"/>
    <property type="match status" value="1"/>
</dbReference>
<dbReference type="InParanoid" id="Q23D96"/>
<keyword evidence="4" id="KW-0653">Protein transport</keyword>
<evidence type="ECO:0000256" key="4">
    <source>
        <dbReference type="ARBA" id="ARBA00022927"/>
    </source>
</evidence>
<dbReference type="PANTHER" id="PTHR11223:SF3">
    <property type="entry name" value="EXPORTIN-5"/>
    <property type="match status" value="1"/>
</dbReference>
<dbReference type="RefSeq" id="XP_001014790.3">
    <property type="nucleotide sequence ID" value="XM_001014790.3"/>
</dbReference>
<dbReference type="GO" id="GO:0005634">
    <property type="term" value="C:nucleus"/>
    <property type="evidence" value="ECO:0007669"/>
    <property type="project" value="UniProtKB-SubCell"/>
</dbReference>
<dbReference type="GO" id="GO:0042565">
    <property type="term" value="C:RNA nuclear export complex"/>
    <property type="evidence" value="ECO:0007669"/>
    <property type="project" value="TreeGrafter"/>
</dbReference>
<keyword evidence="8" id="KW-1185">Reference proteome</keyword>
<protein>
    <submittedName>
        <fullName evidence="7">CRM1 carboxy-terminal protein</fullName>
    </submittedName>
</protein>
<dbReference type="GO" id="GO:0005737">
    <property type="term" value="C:cytoplasm"/>
    <property type="evidence" value="ECO:0007669"/>
    <property type="project" value="TreeGrafter"/>
</dbReference>
<organism evidence="7 8">
    <name type="scientific">Tetrahymena thermophila (strain SB210)</name>
    <dbReference type="NCBI Taxonomy" id="312017"/>
    <lineage>
        <taxon>Eukaryota</taxon>
        <taxon>Sar</taxon>
        <taxon>Alveolata</taxon>
        <taxon>Ciliophora</taxon>
        <taxon>Intramacronucleata</taxon>
        <taxon>Oligohymenophorea</taxon>
        <taxon>Hymenostomatida</taxon>
        <taxon>Tetrahymenina</taxon>
        <taxon>Tetrahymenidae</taxon>
        <taxon>Tetrahymena</taxon>
    </lineage>
</organism>
<evidence type="ECO:0000256" key="3">
    <source>
        <dbReference type="ARBA" id="ARBA00022448"/>
    </source>
</evidence>
<dbReference type="HOGENOM" id="CLU_300070_0_0_1"/>
<dbReference type="PANTHER" id="PTHR11223">
    <property type="entry name" value="EXPORTIN 1/5"/>
    <property type="match status" value="1"/>
</dbReference>
<dbReference type="GeneID" id="7839767"/>
<keyword evidence="5" id="KW-0539">Nucleus</keyword>
<dbReference type="Gene3D" id="1.25.10.10">
    <property type="entry name" value="Leucine-rich Repeat Variant"/>
    <property type="match status" value="2"/>
</dbReference>
<evidence type="ECO:0000259" key="6">
    <source>
        <dbReference type="Pfam" id="PF08767"/>
    </source>
</evidence>
<dbReference type="GO" id="GO:0003723">
    <property type="term" value="F:RNA binding"/>
    <property type="evidence" value="ECO:0007669"/>
    <property type="project" value="TreeGrafter"/>
</dbReference>
<reference evidence="8" key="1">
    <citation type="journal article" date="2006" name="PLoS Biol.">
        <title>Macronuclear genome sequence of the ciliate Tetrahymena thermophila, a model eukaryote.</title>
        <authorList>
            <person name="Eisen J.A."/>
            <person name="Coyne R.S."/>
            <person name="Wu M."/>
            <person name="Wu D."/>
            <person name="Thiagarajan M."/>
            <person name="Wortman J.R."/>
            <person name="Badger J.H."/>
            <person name="Ren Q."/>
            <person name="Amedeo P."/>
            <person name="Jones K.M."/>
            <person name="Tallon L.J."/>
            <person name="Delcher A.L."/>
            <person name="Salzberg S.L."/>
            <person name="Silva J.C."/>
            <person name="Haas B.J."/>
            <person name="Majoros W.H."/>
            <person name="Farzad M."/>
            <person name="Carlton J.M."/>
            <person name="Smith R.K. Jr."/>
            <person name="Garg J."/>
            <person name="Pearlman R.E."/>
            <person name="Karrer K.M."/>
            <person name="Sun L."/>
            <person name="Manning G."/>
            <person name="Elde N.C."/>
            <person name="Turkewitz A.P."/>
            <person name="Asai D.J."/>
            <person name="Wilkes D.E."/>
            <person name="Wang Y."/>
            <person name="Cai H."/>
            <person name="Collins K."/>
            <person name="Stewart B.A."/>
            <person name="Lee S.R."/>
            <person name="Wilamowska K."/>
            <person name="Weinberg Z."/>
            <person name="Ruzzo W.L."/>
            <person name="Wloga D."/>
            <person name="Gaertig J."/>
            <person name="Frankel J."/>
            <person name="Tsao C.-C."/>
            <person name="Gorovsky M.A."/>
            <person name="Keeling P.J."/>
            <person name="Waller R.F."/>
            <person name="Patron N.J."/>
            <person name="Cherry J.M."/>
            <person name="Stover N.A."/>
            <person name="Krieger C.J."/>
            <person name="del Toro C."/>
            <person name="Ryder H.F."/>
            <person name="Williamson S.C."/>
            <person name="Barbeau R.A."/>
            <person name="Hamilton E.P."/>
            <person name="Orias E."/>
        </authorList>
    </citation>
    <scope>NUCLEOTIDE SEQUENCE [LARGE SCALE GENOMIC DNA]</scope>
    <source>
        <strain evidence="8">SB210</strain>
    </source>
</reference>
<dbReference type="GO" id="GO:0005049">
    <property type="term" value="F:nuclear export signal receptor activity"/>
    <property type="evidence" value="ECO:0007669"/>
    <property type="project" value="InterPro"/>
</dbReference>
<dbReference type="GO" id="GO:0006405">
    <property type="term" value="P:RNA export from nucleus"/>
    <property type="evidence" value="ECO:0007669"/>
    <property type="project" value="TreeGrafter"/>
</dbReference>
<dbReference type="SUPFAM" id="SSF48371">
    <property type="entry name" value="ARM repeat"/>
    <property type="match status" value="2"/>
</dbReference>
<sequence length="1020" mass="119539">MIEEKNSIQDHEVIKMLKNKKLLNEQDVTTKLDVLSSNLSKDLDAISVWDEMKYVDIQPHINQIMQYSNSYKTKILSLSVLKSQIKLNWINLSNEDVTENTKQITQMLELEIQRYKGELDQEKEDIIKAFSAVLLEIAKLGNQLHNFMPQMLRKSLENQIFCESFMKFLVYLIEDMESKEQLIQQPADFLTQEIFNLKESILHLAFYVLDKYAENKDQVKKDLCQTALEIIYYYCTLTKSAFSTERCNFFLGLLKEPVFRDLVLNCLEVFFKEPSNVKKYSILEEIIKEIQNQIPFDIDVLREQSIIQKEHPDQEQNFLKMCVSANQMLLAYAINAVTIPALNIVDYFNSDKQFRNIFGSYLNYIEKFTPVECLQLQNIDFWIQFLGQIKDTTYDKSEILAYFNETLIDLAYHLISYFSRPDSCRIEINEKGEASAEFQISNDETLYNQKRTLLHLIINLKYDQFHEICIQKFEKMIDGSEWNLVNIESFQYALGAVIGGLDPVKEKQFCISTIKSYLNLIETRRNKIAKTMLVNSLFYVTSKFEIFLKNHYNVLESLVQKIIDFIQDDSKCIQDVAVYYFNIFCEIFYVFFTTEMKNGEIKFKSLVNKSKFITKSLSLIGKSKFYNSLIFVVKKCDEREKQEALFNALIHPILKDAEKYIQDHEQILVRSNYLDIRLIFEILAEASCQLSDLFFLQMKFDDVSKIKTFLDSKIQQTQKKQKLDDETISLLVSLREPIVAIVGNCLQFLQKKDNMLTEQQESSAAELVQVAKNIIKEFQNLDDAYKDHTTIYVIQQCIQISKKEDDISQLTQIFFSSCERILSKEQNNPLYKNHIMKSYQLVKMLSKNYPLIIANQIINQINTNSLQLMNFIICGINNTETDIYLLSLESLNEIVQEMNKNNEKVKTFYQKHLYDVLKCVFQAAVDGYHNKGIKLIIEILTNVFSILQKIKPSQSQKNMNKKQKENIIASYILQKISEVIRQKEIIAFIENKKLIEDLLNSWDKDFKQVFMSFLDVVNCS</sequence>
<keyword evidence="3" id="KW-0813">Transport</keyword>
<dbReference type="GO" id="GO:0006611">
    <property type="term" value="P:protein export from nucleus"/>
    <property type="evidence" value="ECO:0007669"/>
    <property type="project" value="InterPro"/>
</dbReference>
<proteinExistence type="inferred from homology"/>
<evidence type="ECO:0000256" key="1">
    <source>
        <dbReference type="ARBA" id="ARBA00004123"/>
    </source>
</evidence>
<dbReference type="InterPro" id="IPR045065">
    <property type="entry name" value="XPO1/5"/>
</dbReference>
<evidence type="ECO:0000313" key="7">
    <source>
        <dbReference type="EMBL" id="EAR94515.3"/>
    </source>
</evidence>
<dbReference type="EMBL" id="GG662712">
    <property type="protein sequence ID" value="EAR94515.3"/>
    <property type="molecule type" value="Genomic_DNA"/>
</dbReference>
<evidence type="ECO:0000256" key="2">
    <source>
        <dbReference type="ARBA" id="ARBA00009466"/>
    </source>
</evidence>
<feature type="domain" description="Exportin-1 C-terminal" evidence="6">
    <location>
        <begin position="723"/>
        <end position="1013"/>
    </location>
</feature>
<dbReference type="AlphaFoldDB" id="Q23D96"/>
<evidence type="ECO:0000313" key="8">
    <source>
        <dbReference type="Proteomes" id="UP000009168"/>
    </source>
</evidence>
<comment type="similarity">
    <text evidence="2">Belongs to the exportin family.</text>
</comment>
<dbReference type="InterPro" id="IPR016024">
    <property type="entry name" value="ARM-type_fold"/>
</dbReference>
<dbReference type="eggNOG" id="KOG2020">
    <property type="taxonomic scope" value="Eukaryota"/>
</dbReference>
<gene>
    <name evidence="7" type="ORF">TTHERM_00048940</name>
</gene>
<accession>Q23D96</accession>
<evidence type="ECO:0000256" key="5">
    <source>
        <dbReference type="ARBA" id="ARBA00023242"/>
    </source>
</evidence>
<dbReference type="STRING" id="312017.Q23D96"/>
<dbReference type="Proteomes" id="UP000009168">
    <property type="component" value="Unassembled WGS sequence"/>
</dbReference>
<dbReference type="InterPro" id="IPR014877">
    <property type="entry name" value="XPO1_C_dom"/>
</dbReference>